<evidence type="ECO:0000313" key="1">
    <source>
        <dbReference type="EMBL" id="SVC79259.1"/>
    </source>
</evidence>
<sequence length="38" mass="4522">MNIYDRNNIWDYAYSSDGTKEEVWQYKTMPVGGVTLEF</sequence>
<dbReference type="AlphaFoldDB" id="A0A382Q125"/>
<reference evidence="1" key="1">
    <citation type="submission" date="2018-05" db="EMBL/GenBank/DDBJ databases">
        <authorList>
            <person name="Lanie J.A."/>
            <person name="Ng W.-L."/>
            <person name="Kazmierczak K.M."/>
            <person name="Andrzejewski T.M."/>
            <person name="Davidsen T.M."/>
            <person name="Wayne K.J."/>
            <person name="Tettelin H."/>
            <person name="Glass J.I."/>
            <person name="Rusch D."/>
            <person name="Podicherti R."/>
            <person name="Tsui H.-C.T."/>
            <person name="Winkler M.E."/>
        </authorList>
    </citation>
    <scope>NUCLEOTIDE SEQUENCE</scope>
</reference>
<proteinExistence type="predicted"/>
<dbReference type="EMBL" id="UINC01111209">
    <property type="protein sequence ID" value="SVC79259.1"/>
    <property type="molecule type" value="Genomic_DNA"/>
</dbReference>
<protein>
    <submittedName>
        <fullName evidence="1">Uncharacterized protein</fullName>
    </submittedName>
</protein>
<gene>
    <name evidence="1" type="ORF">METZ01_LOCUS332113</name>
</gene>
<accession>A0A382Q125</accession>
<name>A0A382Q125_9ZZZZ</name>
<organism evidence="1">
    <name type="scientific">marine metagenome</name>
    <dbReference type="NCBI Taxonomy" id="408172"/>
    <lineage>
        <taxon>unclassified sequences</taxon>
        <taxon>metagenomes</taxon>
        <taxon>ecological metagenomes</taxon>
    </lineage>
</organism>